<sequence length="41" mass="4710">MWQPATERLQDGCCNFSHNTLVPQHPWGINSGPLVNTKIYR</sequence>
<organism evidence="1">
    <name type="scientific">Pongo abelii</name>
    <name type="common">Sumatran orangutan</name>
    <name type="synonym">Pongo pygmaeus abelii</name>
    <dbReference type="NCBI Taxonomy" id="9601"/>
    <lineage>
        <taxon>Eukaryota</taxon>
        <taxon>Metazoa</taxon>
        <taxon>Chordata</taxon>
        <taxon>Craniata</taxon>
        <taxon>Vertebrata</taxon>
        <taxon>Euteleostomi</taxon>
        <taxon>Mammalia</taxon>
        <taxon>Eutheria</taxon>
        <taxon>Euarchontoglires</taxon>
        <taxon>Primates</taxon>
        <taxon>Haplorrhini</taxon>
        <taxon>Catarrhini</taxon>
        <taxon>Hominidae</taxon>
        <taxon>Pongo</taxon>
    </lineage>
</organism>
<reference evidence="1" key="1">
    <citation type="submission" date="2017-12" db="EMBL/GenBank/DDBJ databases">
        <title>High-resolution comparative analysis of great ape genomes.</title>
        <authorList>
            <person name="Pollen A."/>
            <person name="Hastie A."/>
            <person name="Hormozdiari F."/>
            <person name="Dougherty M."/>
            <person name="Liu R."/>
            <person name="Chaisson M."/>
            <person name="Hoppe E."/>
            <person name="Hill C."/>
            <person name="Pang A."/>
            <person name="Hillier L."/>
            <person name="Baker C."/>
            <person name="Armstrong J."/>
            <person name="Shendure J."/>
            <person name="Paten B."/>
            <person name="Wilson R."/>
            <person name="Chao H."/>
            <person name="Schneider V."/>
            <person name="Ventura M."/>
            <person name="Kronenberg Z."/>
            <person name="Murali S."/>
            <person name="Gordon D."/>
            <person name="Cantsilieris S."/>
            <person name="Munson K."/>
            <person name="Nelson B."/>
            <person name="Raja A."/>
            <person name="Underwood J."/>
            <person name="Diekhans M."/>
            <person name="Fiddes I."/>
            <person name="Haussler D."/>
            <person name="Eichler E."/>
        </authorList>
    </citation>
    <scope>NUCLEOTIDE SEQUENCE [LARGE SCALE GENOMIC DNA]</scope>
    <source>
        <strain evidence="1">Susie</strain>
    </source>
</reference>
<name>A0A2J8SHR0_PONAB</name>
<accession>A0A2J8SHR0</accession>
<dbReference type="EMBL" id="NDHI03003567">
    <property type="protein sequence ID" value="PNJ20304.1"/>
    <property type="molecule type" value="Genomic_DNA"/>
</dbReference>
<protein>
    <submittedName>
        <fullName evidence="1">PID1 isoform 4</fullName>
    </submittedName>
</protein>
<comment type="caution">
    <text evidence="1">The sequence shown here is derived from an EMBL/GenBank/DDBJ whole genome shotgun (WGS) entry which is preliminary data.</text>
</comment>
<gene>
    <name evidence="1" type="ORF">CR201_G0042834</name>
</gene>
<proteinExistence type="predicted"/>
<evidence type="ECO:0000313" key="1">
    <source>
        <dbReference type="EMBL" id="PNJ20304.1"/>
    </source>
</evidence>
<dbReference type="AlphaFoldDB" id="A0A2J8SHR0"/>